<evidence type="ECO:0008006" key="5">
    <source>
        <dbReference type="Google" id="ProtNLM"/>
    </source>
</evidence>
<evidence type="ECO:0000313" key="4">
    <source>
        <dbReference type="Proteomes" id="UP000772434"/>
    </source>
</evidence>
<keyword evidence="2" id="KW-0812">Transmembrane</keyword>
<comment type="caution">
    <text evidence="3">The sequence shown here is derived from an EMBL/GenBank/DDBJ whole genome shotgun (WGS) entry which is preliminary data.</text>
</comment>
<proteinExistence type="predicted"/>
<evidence type="ECO:0000313" key="3">
    <source>
        <dbReference type="EMBL" id="KAF9074290.1"/>
    </source>
</evidence>
<accession>A0A9P5Q646</accession>
<evidence type="ECO:0000256" key="1">
    <source>
        <dbReference type="SAM" id="MobiDB-lite"/>
    </source>
</evidence>
<dbReference type="Proteomes" id="UP000772434">
    <property type="component" value="Unassembled WGS sequence"/>
</dbReference>
<dbReference type="AlphaFoldDB" id="A0A9P5Q646"/>
<sequence length="491" mass="52351">MGQTPAIIVDSSAFITFGPWLNLSAFGVYSNTSTSLFNAKNSDFMGNFSVETKSPYLLLMLIGDSAGLATDGISQVDLRTNCSLSTFGNIPRTLLGFVVNINCSGIILSPIFDYALLPPTPTSSLDNQLLFVNYTDSTIMSEGGWQDSVPSGGPGKSSATTGDTIKFPFTGWNITLLGYFDANTPGNITLGVTLDDQPPVQLDFGGEASTAPSNYFEYFTLVQQNSNSGNHTCMVTVEVLEASLSQIFGFRGFTYIPGFSTLNDMPDLSVSISSQTSPTTSSPASTSSPPSTSSPVGPVQSSHQGLHGGAIAGIVIGAIAGICLILWGAWWKAKWKRVLSPSQSWVAQSTSAQETYLSPVDNIIPFDKRYISDASPDMNHITATNAHGITPFTKSYITPADLSADRDTAQNPSQDQERGGTVILPPGEGAVHPSLFPIEPQSNGNNGNDGQNGDQTDYQEPDRTELLLERLDNLMNAIQYPPAYGQGVSHY</sequence>
<evidence type="ECO:0000256" key="2">
    <source>
        <dbReference type="SAM" id="Phobius"/>
    </source>
</evidence>
<keyword evidence="2" id="KW-1133">Transmembrane helix</keyword>
<reference evidence="3" key="1">
    <citation type="submission" date="2020-11" db="EMBL/GenBank/DDBJ databases">
        <authorList>
            <consortium name="DOE Joint Genome Institute"/>
            <person name="Ahrendt S."/>
            <person name="Riley R."/>
            <person name="Andreopoulos W."/>
            <person name="Labutti K."/>
            <person name="Pangilinan J."/>
            <person name="Ruiz-Duenas F.J."/>
            <person name="Barrasa J.M."/>
            <person name="Sanchez-Garcia M."/>
            <person name="Camarero S."/>
            <person name="Miyauchi S."/>
            <person name="Serrano A."/>
            <person name="Linde D."/>
            <person name="Babiker R."/>
            <person name="Drula E."/>
            <person name="Ayuso-Fernandez I."/>
            <person name="Pacheco R."/>
            <person name="Padilla G."/>
            <person name="Ferreira P."/>
            <person name="Barriuso J."/>
            <person name="Kellner H."/>
            <person name="Castanera R."/>
            <person name="Alfaro M."/>
            <person name="Ramirez L."/>
            <person name="Pisabarro A.G."/>
            <person name="Kuo A."/>
            <person name="Tritt A."/>
            <person name="Lipzen A."/>
            <person name="He G."/>
            <person name="Yan M."/>
            <person name="Ng V."/>
            <person name="Cullen D."/>
            <person name="Martin F."/>
            <person name="Rosso M.-N."/>
            <person name="Henrissat B."/>
            <person name="Hibbett D."/>
            <person name="Martinez A.T."/>
            <person name="Grigoriev I.V."/>
        </authorList>
    </citation>
    <scope>NUCLEOTIDE SEQUENCE</scope>
    <source>
        <strain evidence="3">AH 40177</strain>
    </source>
</reference>
<name>A0A9P5Q646_9AGAR</name>
<feature type="region of interest" description="Disordered" evidence="1">
    <location>
        <begin position="404"/>
        <end position="459"/>
    </location>
</feature>
<feature type="region of interest" description="Disordered" evidence="1">
    <location>
        <begin position="270"/>
        <end position="302"/>
    </location>
</feature>
<gene>
    <name evidence="3" type="ORF">BDP27DRAFT_1416586</name>
</gene>
<keyword evidence="4" id="KW-1185">Reference proteome</keyword>
<dbReference type="EMBL" id="JADNRY010000014">
    <property type="protein sequence ID" value="KAF9074290.1"/>
    <property type="molecule type" value="Genomic_DNA"/>
</dbReference>
<keyword evidence="2" id="KW-0472">Membrane</keyword>
<organism evidence="3 4">
    <name type="scientific">Rhodocollybia butyracea</name>
    <dbReference type="NCBI Taxonomy" id="206335"/>
    <lineage>
        <taxon>Eukaryota</taxon>
        <taxon>Fungi</taxon>
        <taxon>Dikarya</taxon>
        <taxon>Basidiomycota</taxon>
        <taxon>Agaricomycotina</taxon>
        <taxon>Agaricomycetes</taxon>
        <taxon>Agaricomycetidae</taxon>
        <taxon>Agaricales</taxon>
        <taxon>Marasmiineae</taxon>
        <taxon>Omphalotaceae</taxon>
        <taxon>Rhodocollybia</taxon>
    </lineage>
</organism>
<feature type="transmembrane region" description="Helical" evidence="2">
    <location>
        <begin position="310"/>
        <end position="330"/>
    </location>
</feature>
<protein>
    <recommendedName>
        <fullName evidence="5">Peptidase A1 domain-containing protein</fullName>
    </recommendedName>
</protein>
<dbReference type="Gene3D" id="2.60.120.260">
    <property type="entry name" value="Galactose-binding domain-like"/>
    <property type="match status" value="1"/>
</dbReference>
<feature type="compositionally biased region" description="Low complexity" evidence="1">
    <location>
        <begin position="443"/>
        <end position="455"/>
    </location>
</feature>